<keyword evidence="1" id="KW-0472">Membrane</keyword>
<proteinExistence type="predicted"/>
<dbReference type="Proteomes" id="UP001589568">
    <property type="component" value="Unassembled WGS sequence"/>
</dbReference>
<evidence type="ECO:0000256" key="1">
    <source>
        <dbReference type="SAM" id="Phobius"/>
    </source>
</evidence>
<evidence type="ECO:0008006" key="4">
    <source>
        <dbReference type="Google" id="ProtNLM"/>
    </source>
</evidence>
<reference evidence="2 3" key="1">
    <citation type="submission" date="2024-09" db="EMBL/GenBank/DDBJ databases">
        <authorList>
            <person name="Sun Q."/>
            <person name="Mori K."/>
        </authorList>
    </citation>
    <scope>NUCLEOTIDE SEQUENCE [LARGE SCALE GENOMIC DNA]</scope>
    <source>
        <strain evidence="2 3">JCM 3324</strain>
    </source>
</reference>
<protein>
    <recommendedName>
        <fullName evidence="4">Alkaline shock response membrane anchor protein AmaP</fullName>
    </recommendedName>
</protein>
<comment type="caution">
    <text evidence="2">The sequence shown here is derived from an EMBL/GenBank/DDBJ whole genome shotgun (WGS) entry which is preliminary data.</text>
</comment>
<name>A0ABV5NSR4_9ACTN</name>
<dbReference type="RefSeq" id="WP_345389201.1">
    <property type="nucleotide sequence ID" value="NZ_BAAAXS010000001.1"/>
</dbReference>
<keyword evidence="1" id="KW-1133">Transmembrane helix</keyword>
<dbReference type="EMBL" id="JBHMCF010000034">
    <property type="protein sequence ID" value="MFB9473368.1"/>
    <property type="molecule type" value="Genomic_DNA"/>
</dbReference>
<evidence type="ECO:0000313" key="2">
    <source>
        <dbReference type="EMBL" id="MFB9473368.1"/>
    </source>
</evidence>
<organism evidence="2 3">
    <name type="scientific">Nonomuraea salmonea</name>
    <dbReference type="NCBI Taxonomy" id="46181"/>
    <lineage>
        <taxon>Bacteria</taxon>
        <taxon>Bacillati</taxon>
        <taxon>Actinomycetota</taxon>
        <taxon>Actinomycetes</taxon>
        <taxon>Streptosporangiales</taxon>
        <taxon>Streptosporangiaceae</taxon>
        <taxon>Nonomuraea</taxon>
    </lineage>
</organism>
<feature type="transmembrane region" description="Helical" evidence="1">
    <location>
        <begin position="61"/>
        <end position="82"/>
    </location>
</feature>
<keyword evidence="1" id="KW-0812">Transmembrane</keyword>
<evidence type="ECO:0000313" key="3">
    <source>
        <dbReference type="Proteomes" id="UP001589568"/>
    </source>
</evidence>
<keyword evidence="3" id="KW-1185">Reference proteome</keyword>
<accession>A0ABV5NSR4</accession>
<gene>
    <name evidence="2" type="ORF">ACFFR3_28045</name>
</gene>
<sequence length="195" mass="20572">MNARTRRGNRLGLGLVGLVLTLLGGAALARGLGMFPQDWAPARTPIVDGYVTGFFARGGPALWWLAALASLVVAVLAVRWLLVQGRRQTHRTLRIEDGPSGVTEISAGGMAQAVAADVASSPAVLSADANLVGPPARPEVRLRVVADESVPIAELSRHLSAVALPHMRDALDRDRVPAVARVSLEPSPAPHRDVR</sequence>